<dbReference type="Proteomes" id="UP000010959">
    <property type="component" value="Unassembled WGS sequence"/>
</dbReference>
<proteinExistence type="predicted"/>
<dbReference type="RefSeq" id="WP_007336874.1">
    <property type="nucleotide sequence ID" value="NZ_AMWG01000036.1"/>
</dbReference>
<feature type="chain" id="PRO_5003972591" description="DinB-like domain-containing protein" evidence="1">
    <location>
        <begin position="31"/>
        <end position="392"/>
    </location>
</feature>
<feature type="signal peptide" evidence="1">
    <location>
        <begin position="1"/>
        <end position="30"/>
    </location>
</feature>
<dbReference type="Gene3D" id="1.20.120.450">
    <property type="entry name" value="dinb family like domain"/>
    <property type="match status" value="1"/>
</dbReference>
<feature type="domain" description="DinB-like" evidence="2">
    <location>
        <begin position="247"/>
        <end position="330"/>
    </location>
</feature>
<accession>L7CMN1</accession>
<dbReference type="AlphaFoldDB" id="L7CMN1"/>
<gene>
    <name evidence="3" type="ORF">RBSWK_01710</name>
</gene>
<dbReference type="InterPro" id="IPR034660">
    <property type="entry name" value="DinB/YfiT-like"/>
</dbReference>
<evidence type="ECO:0000313" key="3">
    <source>
        <dbReference type="EMBL" id="ELP34331.1"/>
    </source>
</evidence>
<dbReference type="Pfam" id="PF12867">
    <property type="entry name" value="DinB_2"/>
    <property type="match status" value="1"/>
</dbReference>
<protein>
    <recommendedName>
        <fullName evidence="2">DinB-like domain-containing protein</fullName>
    </recommendedName>
</protein>
<evidence type="ECO:0000313" key="4">
    <source>
        <dbReference type="Proteomes" id="UP000010959"/>
    </source>
</evidence>
<evidence type="ECO:0000256" key="1">
    <source>
        <dbReference type="SAM" id="SignalP"/>
    </source>
</evidence>
<dbReference type="EMBL" id="AMWG01000036">
    <property type="protein sequence ID" value="ELP34331.1"/>
    <property type="molecule type" value="Genomic_DNA"/>
</dbReference>
<keyword evidence="1" id="KW-0732">Signal</keyword>
<name>L7CMN1_RHOBT</name>
<dbReference type="PATRIC" id="fig|993516.3.peg.1824"/>
<reference evidence="3 4" key="1">
    <citation type="journal article" date="2013" name="Mar. Genomics">
        <title>Expression of sulfatases in Rhodopirellula baltica and the diversity of sulfatases in the genus Rhodopirellula.</title>
        <authorList>
            <person name="Wegner C.E."/>
            <person name="Richter-Heitmann T."/>
            <person name="Klindworth A."/>
            <person name="Klockow C."/>
            <person name="Richter M."/>
            <person name="Achstetter T."/>
            <person name="Glockner F.O."/>
            <person name="Harder J."/>
        </authorList>
    </citation>
    <scope>NUCLEOTIDE SEQUENCE [LARGE SCALE GENOMIC DNA]</scope>
    <source>
        <strain evidence="3 4">SWK14</strain>
    </source>
</reference>
<dbReference type="InterPro" id="IPR024775">
    <property type="entry name" value="DinB-like"/>
</dbReference>
<evidence type="ECO:0000259" key="2">
    <source>
        <dbReference type="Pfam" id="PF12867"/>
    </source>
</evidence>
<dbReference type="SUPFAM" id="SSF109854">
    <property type="entry name" value="DinB/YfiT-like putative metalloenzymes"/>
    <property type="match status" value="1"/>
</dbReference>
<comment type="caution">
    <text evidence="3">The sequence shown here is derived from an EMBL/GenBank/DDBJ whole genome shotgun (WGS) entry which is preliminary data.</text>
</comment>
<organism evidence="3 4">
    <name type="scientific">Rhodopirellula baltica SWK14</name>
    <dbReference type="NCBI Taxonomy" id="993516"/>
    <lineage>
        <taxon>Bacteria</taxon>
        <taxon>Pseudomonadati</taxon>
        <taxon>Planctomycetota</taxon>
        <taxon>Planctomycetia</taxon>
        <taxon>Pirellulales</taxon>
        <taxon>Pirellulaceae</taxon>
        <taxon>Rhodopirellula</taxon>
    </lineage>
</organism>
<sequence>MNSICFWKGTATSLFGAALLTSLISAPARAAEGDPVAVRVWPGGTVTIESHWGLSVAIKGETKNTEDLSDEEASTIPNADATVTVGESGSYLLSRPANKEEVTWQQVSREETKTDSVSVTPNDIQVSHLGGDAVHVRLDGIDLVVAGPGCTTETLASFQHIDAVIGSDLQRFVVEGSPMRVTVRNWISPSSGSPDSVKVADQDHNTIAISSNSTESASEPVVVWWNVSTKPWQMPEEMNKLFAAMEKSCAESQAVFAELTTAQMNFKPANGTHTPRWNVEHMMGRQLLFFSQMYHEADASIPVMDLNPAQMPPDYEFANADWDGAEEARQMQRVSDFSRRFAYLLDEYSVDDKVPGSRWPTLKALLKQMDRHYSEHTSNTEKKFALPGWPKN</sequence>